<dbReference type="PANTHER" id="PTHR45833">
    <property type="entry name" value="METHIONINE SYNTHASE"/>
    <property type="match status" value="1"/>
</dbReference>
<keyword evidence="12" id="KW-0949">S-adenosyl-L-methionine</keyword>
<comment type="function">
    <text evidence="17">Catalyzes the transfer of a methyl group from methyl-cobalamin to homocysteine, yielding enzyme-bound cob(I)alamin and methionine. Subsequently, remethylates the cofactor using methyltetrahydrofolate.</text>
</comment>
<dbReference type="Gene3D" id="1.10.1240.10">
    <property type="entry name" value="Methionine synthase domain"/>
    <property type="match status" value="1"/>
</dbReference>
<dbReference type="PANTHER" id="PTHR45833:SF1">
    <property type="entry name" value="METHIONINE SYNTHASE"/>
    <property type="match status" value="1"/>
</dbReference>
<evidence type="ECO:0000256" key="7">
    <source>
        <dbReference type="ARBA" id="ARBA00013998"/>
    </source>
</evidence>
<evidence type="ECO:0000256" key="1">
    <source>
        <dbReference type="ARBA" id="ARBA00001700"/>
    </source>
</evidence>
<evidence type="ECO:0000256" key="19">
    <source>
        <dbReference type="PROSITE-ProRule" id="PRU00333"/>
    </source>
</evidence>
<evidence type="ECO:0000259" key="20">
    <source>
        <dbReference type="PROSITE" id="PS50970"/>
    </source>
</evidence>
<feature type="domain" description="B12-binding" evidence="22">
    <location>
        <begin position="658"/>
        <end position="787"/>
    </location>
</feature>
<comment type="pathway">
    <text evidence="4">Amino-acid biosynthesis; L-methionine biosynthesis via de novo pathway; L-methionine from L-homocysteine (MetH route): step 1/1.</text>
</comment>
<evidence type="ECO:0000259" key="22">
    <source>
        <dbReference type="PROSITE" id="PS51332"/>
    </source>
</evidence>
<dbReference type="GO" id="GO:0046653">
    <property type="term" value="P:tetrahydrofolate metabolic process"/>
    <property type="evidence" value="ECO:0007669"/>
    <property type="project" value="TreeGrafter"/>
</dbReference>
<evidence type="ECO:0000256" key="12">
    <source>
        <dbReference type="ARBA" id="ARBA00022691"/>
    </source>
</evidence>
<dbReference type="InterPro" id="IPR036589">
    <property type="entry name" value="HCY_dom_sf"/>
</dbReference>
<evidence type="ECO:0000256" key="5">
    <source>
        <dbReference type="ARBA" id="ARBA00010398"/>
    </source>
</evidence>
<dbReference type="InterPro" id="IPR011005">
    <property type="entry name" value="Dihydropteroate_synth-like_sf"/>
</dbReference>
<dbReference type="SUPFAM" id="SSF82282">
    <property type="entry name" value="Homocysteine S-methyltransferase"/>
    <property type="match status" value="1"/>
</dbReference>
<feature type="domain" description="B12-binding N-terminal" evidence="23">
    <location>
        <begin position="566"/>
        <end position="660"/>
    </location>
</feature>
<dbReference type="EC" id="2.1.1.13" evidence="6"/>
<proteinExistence type="inferred from homology"/>
<comment type="caution">
    <text evidence="24">The sequence shown here is derived from an EMBL/GenBank/DDBJ whole genome shotgun (WGS) entry which is preliminary data.</text>
</comment>
<sequence>MDTLHGLLKKRIVILDGAMGTNLLDKGRAPGESPSLLNIKNPQAIYDLQNAYVNAGADIILTNTFGADPLHFPEDTLADIIREGVRIARRVAHKKAMVWGDVTTLGELMKPYGNLDFNEARKLFRHVFKLLYQAGVRIFFIETFTSMIEAKVAFLAASEFSKNIFVSFSMEEGIRTLMGESPESIAVTFEALGAQGIGVNCTHPDVAVEAIERMAKVTKLPLIAKPNAGKVEIIGTQVQHTISNKEMANYLERFVNAGANFVGGCCGTTTEYLKLIAGKKLKPRTRKITKTWCLTSPNKMETMDIDTICVVGERLNPSGRKKVKEALEQKKYAVYAEEARLQEENGAEALDVNAFTIDADEKEALLNAMYEVIKNSSLPVFIDTQNYEAAETLLSFYPGIGVYNSIPARKRELRKWLPMVKEYGFKAVVSLVGKKIPANYKERITNALLALHVAREIGFPETDLIVDPLVLSAATEKEQLQHTLQAVNVLHAMGIKTVLGISNVSFGLPNRPQLNAALAIAAIENGANFLIVNPLSEEVMTAIRSSRMLFKKGYSYLEAPGKKEQMQKIPLQKTPQQSLAECLLNGNTPASVEGAQILLESGTPANDIIEQYITKSLQQAGELYEKGTFYIPDLLMAAEAAQAVLAVIKPYLPKEQKKGTIILATVKGDVHDVGKNIVGAVFQSVGYNVIDLGKDVSDTRIIQAVKDHHPNFVGLSALLTTTMPEMEKVIHQLTKEHLDTRVIIGGPNISDQYAQRIGAFGAARNVAAGLRLLRRRTGVHKFTGNNE</sequence>
<keyword evidence="14 19" id="KW-0862">Zinc</keyword>
<comment type="cofactor">
    <cofactor evidence="2 19">
        <name>Zn(2+)</name>
        <dbReference type="ChEBI" id="CHEBI:29105"/>
    </cofactor>
</comment>
<dbReference type="AlphaFoldDB" id="A0A1F5VUW3"/>
<feature type="binding site" evidence="19">
    <location>
        <position position="265"/>
    </location>
    <ligand>
        <name>Zn(2+)</name>
        <dbReference type="ChEBI" id="CHEBI:29105"/>
    </ligand>
</feature>
<organism evidence="24 25">
    <name type="scientific">Candidatus Fischerbacteria bacterium RBG_13_37_8</name>
    <dbReference type="NCBI Taxonomy" id="1817863"/>
    <lineage>
        <taxon>Bacteria</taxon>
        <taxon>Candidatus Fischeribacteriota</taxon>
    </lineage>
</organism>
<dbReference type="InterPro" id="IPR036594">
    <property type="entry name" value="Meth_synthase_dom"/>
</dbReference>
<keyword evidence="13 19" id="KW-0479">Metal-binding</keyword>
<evidence type="ECO:0000259" key="23">
    <source>
        <dbReference type="PROSITE" id="PS51337"/>
    </source>
</evidence>
<evidence type="ECO:0000256" key="3">
    <source>
        <dbReference type="ARBA" id="ARBA00001956"/>
    </source>
</evidence>
<dbReference type="UniPathway" id="UPA00051">
    <property type="reaction ID" value="UER00081"/>
</dbReference>
<dbReference type="Gene3D" id="3.20.20.330">
    <property type="entry name" value="Homocysteine-binding-like domain"/>
    <property type="match status" value="1"/>
</dbReference>
<keyword evidence="8 19" id="KW-0489">Methyltransferase</keyword>
<evidence type="ECO:0000313" key="24">
    <source>
        <dbReference type="EMBL" id="OGF67180.1"/>
    </source>
</evidence>
<comment type="catalytic activity">
    <reaction evidence="1">
        <text>(6S)-5-methyl-5,6,7,8-tetrahydrofolate + L-homocysteine = (6S)-5,6,7,8-tetrahydrofolate + L-methionine</text>
        <dbReference type="Rhea" id="RHEA:11172"/>
        <dbReference type="ChEBI" id="CHEBI:18608"/>
        <dbReference type="ChEBI" id="CHEBI:57453"/>
        <dbReference type="ChEBI" id="CHEBI:57844"/>
        <dbReference type="ChEBI" id="CHEBI:58199"/>
        <dbReference type="EC" id="2.1.1.13"/>
    </reaction>
</comment>
<dbReference type="Pfam" id="PF02310">
    <property type="entry name" value="B12-binding"/>
    <property type="match status" value="1"/>
</dbReference>
<keyword evidence="11 19" id="KW-0808">Transferase</keyword>
<dbReference type="GO" id="GO:0032259">
    <property type="term" value="P:methylation"/>
    <property type="evidence" value="ECO:0007669"/>
    <property type="project" value="UniProtKB-KW"/>
</dbReference>
<evidence type="ECO:0000256" key="10">
    <source>
        <dbReference type="ARBA" id="ARBA00022628"/>
    </source>
</evidence>
<evidence type="ECO:0000256" key="11">
    <source>
        <dbReference type="ARBA" id="ARBA00022679"/>
    </source>
</evidence>
<evidence type="ECO:0000256" key="18">
    <source>
        <dbReference type="ARBA" id="ARBA00031040"/>
    </source>
</evidence>
<reference evidence="24 25" key="1">
    <citation type="journal article" date="2016" name="Nat. Commun.">
        <title>Thousands of microbial genomes shed light on interconnected biogeochemical processes in an aquifer system.</title>
        <authorList>
            <person name="Anantharaman K."/>
            <person name="Brown C.T."/>
            <person name="Hug L.A."/>
            <person name="Sharon I."/>
            <person name="Castelle C.J."/>
            <person name="Probst A.J."/>
            <person name="Thomas B.C."/>
            <person name="Singh A."/>
            <person name="Wilkins M.J."/>
            <person name="Karaoz U."/>
            <person name="Brodie E.L."/>
            <person name="Williams K.H."/>
            <person name="Hubbard S.S."/>
            <person name="Banfield J.F."/>
        </authorList>
    </citation>
    <scope>NUCLEOTIDE SEQUENCE [LARGE SCALE GENOMIC DNA]</scope>
</reference>
<dbReference type="InterPro" id="IPR036724">
    <property type="entry name" value="Cobalamin-bd_sf"/>
</dbReference>
<evidence type="ECO:0000256" key="15">
    <source>
        <dbReference type="ARBA" id="ARBA00023167"/>
    </source>
</evidence>
<feature type="binding site" evidence="19">
    <location>
        <position position="201"/>
    </location>
    <ligand>
        <name>Zn(2+)</name>
        <dbReference type="ChEBI" id="CHEBI:29105"/>
    </ligand>
</feature>
<dbReference type="GO" id="GO:0031419">
    <property type="term" value="F:cobalamin binding"/>
    <property type="evidence" value="ECO:0007669"/>
    <property type="project" value="UniProtKB-KW"/>
</dbReference>
<evidence type="ECO:0000256" key="13">
    <source>
        <dbReference type="ARBA" id="ARBA00022723"/>
    </source>
</evidence>
<dbReference type="InterPro" id="IPR000489">
    <property type="entry name" value="Pterin-binding_dom"/>
</dbReference>
<keyword evidence="15" id="KW-0486">Methionine biosynthesis</keyword>
<evidence type="ECO:0000256" key="2">
    <source>
        <dbReference type="ARBA" id="ARBA00001947"/>
    </source>
</evidence>
<dbReference type="Gene3D" id="3.40.50.280">
    <property type="entry name" value="Cobalamin-binding domain"/>
    <property type="match status" value="1"/>
</dbReference>
<dbReference type="STRING" id="1817863.A2Y62_07170"/>
<evidence type="ECO:0000256" key="8">
    <source>
        <dbReference type="ARBA" id="ARBA00022603"/>
    </source>
</evidence>
<dbReference type="SMART" id="SM01018">
    <property type="entry name" value="B12-binding_2"/>
    <property type="match status" value="1"/>
</dbReference>
<feature type="domain" description="Pterin-binding" evidence="21">
    <location>
        <begin position="308"/>
        <end position="551"/>
    </location>
</feature>
<dbReference type="SUPFAM" id="SSF52242">
    <property type="entry name" value="Cobalamin (vitamin B12)-binding domain"/>
    <property type="match status" value="1"/>
</dbReference>
<dbReference type="InterPro" id="IPR003759">
    <property type="entry name" value="Cbl-bd_cap"/>
</dbReference>
<evidence type="ECO:0000256" key="17">
    <source>
        <dbReference type="ARBA" id="ARBA00025552"/>
    </source>
</evidence>
<dbReference type="SUPFAM" id="SSF51717">
    <property type="entry name" value="Dihydropteroate synthetase-like"/>
    <property type="match status" value="1"/>
</dbReference>
<comment type="similarity">
    <text evidence="5">Belongs to the vitamin-B12 dependent methionine synthase family.</text>
</comment>
<evidence type="ECO:0000256" key="16">
    <source>
        <dbReference type="ARBA" id="ARBA00023285"/>
    </source>
</evidence>
<evidence type="ECO:0000256" key="9">
    <source>
        <dbReference type="ARBA" id="ARBA00022605"/>
    </source>
</evidence>
<dbReference type="Proteomes" id="UP000178943">
    <property type="component" value="Unassembled WGS sequence"/>
</dbReference>
<dbReference type="PROSITE" id="PS51332">
    <property type="entry name" value="B12_BINDING"/>
    <property type="match status" value="1"/>
</dbReference>
<keyword evidence="10" id="KW-0846">Cobalamin</keyword>
<dbReference type="Pfam" id="PF02607">
    <property type="entry name" value="B12-binding_2"/>
    <property type="match status" value="1"/>
</dbReference>
<dbReference type="InterPro" id="IPR050554">
    <property type="entry name" value="Met_Synthase/Corrinoid"/>
</dbReference>
<dbReference type="GO" id="GO:0050667">
    <property type="term" value="P:homocysteine metabolic process"/>
    <property type="evidence" value="ECO:0007669"/>
    <property type="project" value="TreeGrafter"/>
</dbReference>
<dbReference type="GO" id="GO:0005829">
    <property type="term" value="C:cytosol"/>
    <property type="evidence" value="ECO:0007669"/>
    <property type="project" value="TreeGrafter"/>
</dbReference>
<gene>
    <name evidence="24" type="ORF">A2Y62_07170</name>
</gene>
<dbReference type="SUPFAM" id="SSF47644">
    <property type="entry name" value="Methionine synthase domain"/>
    <property type="match status" value="1"/>
</dbReference>
<comment type="cofactor">
    <cofactor evidence="3">
        <name>methylcob(III)alamin</name>
        <dbReference type="ChEBI" id="CHEBI:28115"/>
    </cofactor>
</comment>
<keyword evidence="16" id="KW-0170">Cobalt</keyword>
<dbReference type="PROSITE" id="PS50970">
    <property type="entry name" value="HCY"/>
    <property type="match status" value="1"/>
</dbReference>
<protein>
    <recommendedName>
        <fullName evidence="7">Methionine synthase</fullName>
        <ecNumber evidence="6">2.1.1.13</ecNumber>
    </recommendedName>
    <alternativeName>
        <fullName evidence="18">5-methyltetrahydrofolate--homocysteine methyltransferase</fullName>
    </alternativeName>
</protein>
<evidence type="ECO:0000256" key="4">
    <source>
        <dbReference type="ARBA" id="ARBA00005178"/>
    </source>
</evidence>
<dbReference type="Pfam" id="PF02574">
    <property type="entry name" value="S-methyl_trans"/>
    <property type="match status" value="1"/>
</dbReference>
<dbReference type="EMBL" id="MFGW01000068">
    <property type="protein sequence ID" value="OGF67180.1"/>
    <property type="molecule type" value="Genomic_DNA"/>
</dbReference>
<dbReference type="PROSITE" id="PS50972">
    <property type="entry name" value="PTERIN_BINDING"/>
    <property type="match status" value="1"/>
</dbReference>
<name>A0A1F5VUW3_9BACT</name>
<dbReference type="Gene3D" id="3.20.20.20">
    <property type="entry name" value="Dihydropteroate synthase-like"/>
    <property type="match status" value="1"/>
</dbReference>
<dbReference type="GO" id="GO:0008705">
    <property type="term" value="F:methionine synthase activity"/>
    <property type="evidence" value="ECO:0007669"/>
    <property type="project" value="UniProtKB-EC"/>
</dbReference>
<dbReference type="InterPro" id="IPR003726">
    <property type="entry name" value="HCY_dom"/>
</dbReference>
<feature type="domain" description="Hcy-binding" evidence="20">
    <location>
        <begin position="1"/>
        <end position="280"/>
    </location>
</feature>
<evidence type="ECO:0000259" key="21">
    <source>
        <dbReference type="PROSITE" id="PS50972"/>
    </source>
</evidence>
<dbReference type="InterPro" id="IPR006158">
    <property type="entry name" value="Cobalamin-bd"/>
</dbReference>
<keyword evidence="9" id="KW-0028">Amino-acid biosynthesis</keyword>
<dbReference type="GO" id="GO:0046872">
    <property type="term" value="F:metal ion binding"/>
    <property type="evidence" value="ECO:0007669"/>
    <property type="project" value="UniProtKB-KW"/>
</dbReference>
<evidence type="ECO:0000313" key="25">
    <source>
        <dbReference type="Proteomes" id="UP000178943"/>
    </source>
</evidence>
<accession>A0A1F5VUW3</accession>
<dbReference type="Pfam" id="PF00809">
    <property type="entry name" value="Pterin_bind"/>
    <property type="match status" value="1"/>
</dbReference>
<feature type="binding site" evidence="19">
    <location>
        <position position="266"/>
    </location>
    <ligand>
        <name>Zn(2+)</name>
        <dbReference type="ChEBI" id="CHEBI:29105"/>
    </ligand>
</feature>
<evidence type="ECO:0000256" key="6">
    <source>
        <dbReference type="ARBA" id="ARBA00012032"/>
    </source>
</evidence>
<dbReference type="PROSITE" id="PS51337">
    <property type="entry name" value="B12_BINDING_NTER"/>
    <property type="match status" value="1"/>
</dbReference>
<evidence type="ECO:0000256" key="14">
    <source>
        <dbReference type="ARBA" id="ARBA00022833"/>
    </source>
</evidence>